<gene>
    <name evidence="2" type="ORF">Vau01_037940</name>
</gene>
<dbReference type="InterPro" id="IPR011032">
    <property type="entry name" value="GroES-like_sf"/>
</dbReference>
<dbReference type="Pfam" id="PF08240">
    <property type="entry name" value="ADH_N"/>
    <property type="match status" value="1"/>
</dbReference>
<proteinExistence type="predicted"/>
<name>A0A8J4E042_9ACTN</name>
<dbReference type="EMBL" id="BOPG01000024">
    <property type="protein sequence ID" value="GIJ56278.1"/>
    <property type="molecule type" value="Genomic_DNA"/>
</dbReference>
<dbReference type="PANTHER" id="PTHR43482">
    <property type="entry name" value="PROTEIN AST1-RELATED"/>
    <property type="match status" value="1"/>
</dbReference>
<dbReference type="SUPFAM" id="SSF50129">
    <property type="entry name" value="GroES-like"/>
    <property type="match status" value="1"/>
</dbReference>
<organism evidence="2 3">
    <name type="scientific">Virgisporangium aurantiacum</name>
    <dbReference type="NCBI Taxonomy" id="175570"/>
    <lineage>
        <taxon>Bacteria</taxon>
        <taxon>Bacillati</taxon>
        <taxon>Actinomycetota</taxon>
        <taxon>Actinomycetes</taxon>
        <taxon>Micromonosporales</taxon>
        <taxon>Micromonosporaceae</taxon>
        <taxon>Virgisporangium</taxon>
    </lineage>
</organism>
<dbReference type="Gene3D" id="3.90.180.10">
    <property type="entry name" value="Medium-chain alcohol dehydrogenases, catalytic domain"/>
    <property type="match status" value="1"/>
</dbReference>
<protein>
    <submittedName>
        <fullName evidence="2">NADPH:quinone reductase</fullName>
    </submittedName>
</protein>
<dbReference type="Proteomes" id="UP000612585">
    <property type="component" value="Unassembled WGS sequence"/>
</dbReference>
<evidence type="ECO:0000313" key="2">
    <source>
        <dbReference type="EMBL" id="GIJ56278.1"/>
    </source>
</evidence>
<dbReference type="Gene3D" id="3.40.50.720">
    <property type="entry name" value="NAD(P)-binding Rossmann-like Domain"/>
    <property type="match status" value="1"/>
</dbReference>
<dbReference type="InterPro" id="IPR052585">
    <property type="entry name" value="Lipid_raft_assoc_Zn_ADH"/>
</dbReference>
<evidence type="ECO:0000259" key="1">
    <source>
        <dbReference type="SMART" id="SM00829"/>
    </source>
</evidence>
<dbReference type="CDD" id="cd05289">
    <property type="entry name" value="MDR_like_2"/>
    <property type="match status" value="1"/>
</dbReference>
<dbReference type="GO" id="GO:0016491">
    <property type="term" value="F:oxidoreductase activity"/>
    <property type="evidence" value="ECO:0007669"/>
    <property type="project" value="InterPro"/>
</dbReference>
<keyword evidence="3" id="KW-1185">Reference proteome</keyword>
<dbReference type="RefSeq" id="WP_203994326.1">
    <property type="nucleotide sequence ID" value="NZ_BOPG01000024.1"/>
</dbReference>
<reference evidence="2" key="1">
    <citation type="submission" date="2021-01" db="EMBL/GenBank/DDBJ databases">
        <title>Whole genome shotgun sequence of Virgisporangium aurantiacum NBRC 16421.</title>
        <authorList>
            <person name="Komaki H."/>
            <person name="Tamura T."/>
        </authorList>
    </citation>
    <scope>NUCLEOTIDE SEQUENCE</scope>
    <source>
        <strain evidence="2">NBRC 16421</strain>
    </source>
</reference>
<dbReference type="AlphaFoldDB" id="A0A8J4E042"/>
<comment type="caution">
    <text evidence="2">The sequence shown here is derived from an EMBL/GenBank/DDBJ whole genome shotgun (WGS) entry which is preliminary data.</text>
</comment>
<dbReference type="SUPFAM" id="SSF51735">
    <property type="entry name" value="NAD(P)-binding Rossmann-fold domains"/>
    <property type="match status" value="1"/>
</dbReference>
<dbReference type="InterPro" id="IPR036291">
    <property type="entry name" value="NAD(P)-bd_dom_sf"/>
</dbReference>
<dbReference type="InterPro" id="IPR013154">
    <property type="entry name" value="ADH-like_N"/>
</dbReference>
<feature type="domain" description="Enoyl reductase (ER)" evidence="1">
    <location>
        <begin position="10"/>
        <end position="307"/>
    </location>
</feature>
<dbReference type="Pfam" id="PF13602">
    <property type="entry name" value="ADH_zinc_N_2"/>
    <property type="match status" value="1"/>
</dbReference>
<dbReference type="PANTHER" id="PTHR43482:SF1">
    <property type="entry name" value="PROTEIN AST1-RELATED"/>
    <property type="match status" value="1"/>
</dbReference>
<dbReference type="SMART" id="SM00829">
    <property type="entry name" value="PKS_ER"/>
    <property type="match status" value="1"/>
</dbReference>
<dbReference type="InterPro" id="IPR020843">
    <property type="entry name" value="ER"/>
</dbReference>
<accession>A0A8J4E042</accession>
<evidence type="ECO:0000313" key="3">
    <source>
        <dbReference type="Proteomes" id="UP000612585"/>
    </source>
</evidence>
<sequence>MKAIIVRRAGGPEVLDLVDVPLPEPGPLQVRVRVAASALNPIDLSARAGRLTAAGLMPPMDAFGLGWDVAGHIDACGPGADRFPIGAAVIGLRDLLFAGGAHAEYVVLDESAVAPAPASVPLTDAAALPLTALTADRALDLAGLEPGQTLLVTGASGGVGGFALDLAKRRGLRTIAHARPRDADRLRSRASQITTATDDLAAAVRGLAPGGVDAVIDAAVLGIVAHQALRGGGTFVALVAPFAPPPIRATRVVVQEVFADGGRLAGLAELVDDGVLTPRVAHVLPFERTREAHELLEKGGAGGRIVLVPA</sequence>